<evidence type="ECO:0000313" key="2">
    <source>
        <dbReference type="Proteomes" id="UP000095751"/>
    </source>
</evidence>
<name>A0A1E7ETG5_9STRA</name>
<keyword evidence="2" id="KW-1185">Reference proteome</keyword>
<evidence type="ECO:0000313" key="1">
    <source>
        <dbReference type="EMBL" id="OEU09125.1"/>
    </source>
</evidence>
<dbReference type="EMBL" id="KV784377">
    <property type="protein sequence ID" value="OEU09125.1"/>
    <property type="molecule type" value="Genomic_DNA"/>
</dbReference>
<protein>
    <submittedName>
        <fullName evidence="1">Uncharacterized protein</fullName>
    </submittedName>
</protein>
<organism evidence="1 2">
    <name type="scientific">Fragilariopsis cylindrus CCMP1102</name>
    <dbReference type="NCBI Taxonomy" id="635003"/>
    <lineage>
        <taxon>Eukaryota</taxon>
        <taxon>Sar</taxon>
        <taxon>Stramenopiles</taxon>
        <taxon>Ochrophyta</taxon>
        <taxon>Bacillariophyta</taxon>
        <taxon>Bacillariophyceae</taxon>
        <taxon>Bacillariophycidae</taxon>
        <taxon>Bacillariales</taxon>
        <taxon>Bacillariaceae</taxon>
        <taxon>Fragilariopsis</taxon>
    </lineage>
</organism>
<dbReference type="KEGG" id="fcy:FRACYDRAFT_264392"/>
<reference evidence="1 2" key="1">
    <citation type="submission" date="2016-09" db="EMBL/GenBank/DDBJ databases">
        <title>Extensive genetic diversity and differential bi-allelic expression allows diatom success in the polar Southern Ocean.</title>
        <authorList>
            <consortium name="DOE Joint Genome Institute"/>
            <person name="Mock T."/>
            <person name="Otillar R.P."/>
            <person name="Strauss J."/>
            <person name="Dupont C."/>
            <person name="Frickenhaus S."/>
            <person name="Maumus F."/>
            <person name="Mcmullan M."/>
            <person name="Sanges R."/>
            <person name="Schmutz J."/>
            <person name="Toseland A."/>
            <person name="Valas R."/>
            <person name="Veluchamy A."/>
            <person name="Ward B.J."/>
            <person name="Allen A."/>
            <person name="Barry K."/>
            <person name="Falciatore A."/>
            <person name="Ferrante M."/>
            <person name="Fortunato A.E."/>
            <person name="Gloeckner G."/>
            <person name="Gruber A."/>
            <person name="Hipkin R."/>
            <person name="Janech M."/>
            <person name="Kroth P."/>
            <person name="Leese F."/>
            <person name="Lindquist E."/>
            <person name="Lyon B.R."/>
            <person name="Martin J."/>
            <person name="Mayer C."/>
            <person name="Parker M."/>
            <person name="Quesneville H."/>
            <person name="Raymond J."/>
            <person name="Uhlig C."/>
            <person name="Valentin K.U."/>
            <person name="Worden A.Z."/>
            <person name="Armbrust E.V."/>
            <person name="Bowler C."/>
            <person name="Green B."/>
            <person name="Moulton V."/>
            <person name="Van Oosterhout C."/>
            <person name="Grigoriev I."/>
        </authorList>
    </citation>
    <scope>NUCLEOTIDE SEQUENCE [LARGE SCALE GENOMIC DNA]</scope>
    <source>
        <strain evidence="1 2">CCMP1102</strain>
    </source>
</reference>
<gene>
    <name evidence="1" type="ORF">FRACYDRAFT_264392</name>
</gene>
<dbReference type="Proteomes" id="UP000095751">
    <property type="component" value="Unassembled WGS sequence"/>
</dbReference>
<accession>A0A1E7ETG5</accession>
<dbReference type="InParanoid" id="A0A1E7ETG5"/>
<dbReference type="AlphaFoldDB" id="A0A1E7ETG5"/>
<sequence length="240" mass="27627">MVPKTLSPEHPATMEPVFEMSASCFYFSHPDPEFAAWRDRVKGNCGGDYELCLIGVPKHMSDCYQRKCKQENSLFHSKTSQDGKLVGKRVADVLWDRINFGDLRWHRIRPGHGRPIEGKLAPEAGVVEVLAEKAKIMKQIRYFPSTEDEQKQIRDSETPYDRKYYAKTLIPREEYLQGIEDDCDELTELVIKHGSFAQVVLKEGLEVIVASYEDPKNDGNFYKVVFESAKTRFMIYYATS</sequence>
<proteinExistence type="predicted"/>